<sequence>DPRASGRQIMDMNRTVYDMAKLAPRLSTAQNLMSCAYSYTMGDPGSEMPKEHGDQRPMERFAVEGESAMYTRGEFAGFSADGRPSRVVQIRSRAMPEAAVRQYGFTLMSGTRPANKIWVITAEEYPDMATWVPDLRKWNPAG</sequence>
<gene>
    <name evidence="1" type="ORF">GOARA_043_00005</name>
</gene>
<dbReference type="AlphaFoldDB" id="G7H166"/>
<evidence type="ECO:0000313" key="2">
    <source>
        <dbReference type="Proteomes" id="UP000035088"/>
    </source>
</evidence>
<dbReference type="STRING" id="1073574.GOARA_043_00005"/>
<dbReference type="Proteomes" id="UP000035088">
    <property type="component" value="Unassembled WGS sequence"/>
</dbReference>
<name>G7H166_9ACTN</name>
<comment type="caution">
    <text evidence="1">The sequence shown here is derived from an EMBL/GenBank/DDBJ whole genome shotgun (WGS) entry which is preliminary data.</text>
</comment>
<feature type="non-terminal residue" evidence="1">
    <location>
        <position position="1"/>
    </location>
</feature>
<keyword evidence="2" id="KW-1185">Reference proteome</keyword>
<proteinExistence type="predicted"/>
<organism evidence="1 2">
    <name type="scientific">Gordonia araii NBRC 100433</name>
    <dbReference type="NCBI Taxonomy" id="1073574"/>
    <lineage>
        <taxon>Bacteria</taxon>
        <taxon>Bacillati</taxon>
        <taxon>Actinomycetota</taxon>
        <taxon>Actinomycetes</taxon>
        <taxon>Mycobacteriales</taxon>
        <taxon>Gordoniaceae</taxon>
        <taxon>Gordonia</taxon>
    </lineage>
</organism>
<protein>
    <submittedName>
        <fullName evidence="1">Uncharacterized protein</fullName>
    </submittedName>
</protein>
<dbReference type="RefSeq" id="WP_007321601.1">
    <property type="nucleotide sequence ID" value="NZ_BAEE01000043.1"/>
</dbReference>
<accession>G7H166</accession>
<evidence type="ECO:0000313" key="1">
    <source>
        <dbReference type="EMBL" id="GAB09526.2"/>
    </source>
</evidence>
<reference evidence="1 2" key="1">
    <citation type="submission" date="2011-11" db="EMBL/GenBank/DDBJ databases">
        <title>Whole genome shotgun sequence of Gordonia araii NBRC 100433.</title>
        <authorList>
            <person name="Yoshida Y."/>
            <person name="Hosoyama A."/>
            <person name="Tsuchikane K."/>
            <person name="Katsumata H."/>
            <person name="Yamazaki S."/>
            <person name="Fujita N."/>
        </authorList>
    </citation>
    <scope>NUCLEOTIDE SEQUENCE [LARGE SCALE GENOMIC DNA]</scope>
    <source>
        <strain evidence="1 2">NBRC 100433</strain>
    </source>
</reference>
<dbReference type="EMBL" id="BAEE01000043">
    <property type="protein sequence ID" value="GAB09526.2"/>
    <property type="molecule type" value="Genomic_DNA"/>
</dbReference>